<dbReference type="RefSeq" id="WP_208251855.1">
    <property type="nucleotide sequence ID" value="NZ_JAGEPF010000040.1"/>
</dbReference>
<gene>
    <name evidence="1" type="ORF">J4709_46245</name>
</gene>
<keyword evidence="2" id="KW-1185">Reference proteome</keyword>
<evidence type="ECO:0000313" key="2">
    <source>
        <dbReference type="Proteomes" id="UP000680206"/>
    </source>
</evidence>
<accession>A0ABS3S7L4</accession>
<sequence>MPITQADALQHIISVTDESDLDRLAMAIRDRRGDLRRLRAASVKVGSTVRIDNIRPKYLAGMTGKVIELEGAACTIQLDEKSTENLRLTPRGKNLPPSTKDYVLRVPLETCVPAE</sequence>
<evidence type="ECO:0000313" key="1">
    <source>
        <dbReference type="EMBL" id="MBO2464992.1"/>
    </source>
</evidence>
<protein>
    <submittedName>
        <fullName evidence="1">Uncharacterized protein</fullName>
    </submittedName>
</protein>
<comment type="caution">
    <text evidence="1">The sequence shown here is derived from an EMBL/GenBank/DDBJ whole genome shotgun (WGS) entry which is preliminary data.</text>
</comment>
<name>A0ABS3S7L4_9ACTN</name>
<proteinExistence type="predicted"/>
<reference evidence="1 2" key="1">
    <citation type="submission" date="2021-03" db="EMBL/GenBank/DDBJ databases">
        <title>Actinomadura violae sp. nov., isolated from lichen in Thailand.</title>
        <authorList>
            <person name="Kanchanasin P."/>
            <person name="Saeng-In P."/>
            <person name="Phongsopitanun W."/>
            <person name="Yuki M."/>
            <person name="Kudo T."/>
            <person name="Ohkuma M."/>
            <person name="Tanasupawat S."/>
        </authorList>
    </citation>
    <scope>NUCLEOTIDE SEQUENCE [LARGE SCALE GENOMIC DNA]</scope>
    <source>
        <strain evidence="1 2">LCR2-06</strain>
    </source>
</reference>
<dbReference type="Proteomes" id="UP000680206">
    <property type="component" value="Unassembled WGS sequence"/>
</dbReference>
<dbReference type="EMBL" id="JAGEPF010000040">
    <property type="protein sequence ID" value="MBO2464992.1"/>
    <property type="molecule type" value="Genomic_DNA"/>
</dbReference>
<organism evidence="1 2">
    <name type="scientific">Actinomadura violacea</name>
    <dbReference type="NCBI Taxonomy" id="2819934"/>
    <lineage>
        <taxon>Bacteria</taxon>
        <taxon>Bacillati</taxon>
        <taxon>Actinomycetota</taxon>
        <taxon>Actinomycetes</taxon>
        <taxon>Streptosporangiales</taxon>
        <taxon>Thermomonosporaceae</taxon>
        <taxon>Actinomadura</taxon>
    </lineage>
</organism>